<dbReference type="PROSITE" id="PS50887">
    <property type="entry name" value="GGDEF"/>
    <property type="match status" value="1"/>
</dbReference>
<dbReference type="GO" id="GO:0052621">
    <property type="term" value="F:diguanylate cyclase activity"/>
    <property type="evidence" value="ECO:0007669"/>
    <property type="project" value="TreeGrafter"/>
</dbReference>
<dbReference type="Gene3D" id="3.30.70.270">
    <property type="match status" value="1"/>
</dbReference>
<dbReference type="PANTHER" id="PTHR45138:SF9">
    <property type="entry name" value="DIGUANYLATE CYCLASE DGCM-RELATED"/>
    <property type="match status" value="1"/>
</dbReference>
<dbReference type="PANTHER" id="PTHR45138">
    <property type="entry name" value="REGULATORY COMPONENTS OF SENSORY TRANSDUCTION SYSTEM"/>
    <property type="match status" value="1"/>
</dbReference>
<dbReference type="Proteomes" id="UP000292564">
    <property type="component" value="Unassembled WGS sequence"/>
</dbReference>
<comment type="caution">
    <text evidence="2">The sequence shown here is derived from an EMBL/GenBank/DDBJ whole genome shotgun (WGS) entry which is preliminary data.</text>
</comment>
<evidence type="ECO:0000259" key="1">
    <source>
        <dbReference type="PROSITE" id="PS50887"/>
    </source>
</evidence>
<dbReference type="RefSeq" id="WP_242625392.1">
    <property type="nucleotide sequence ID" value="NZ_SHKY01000002.1"/>
</dbReference>
<dbReference type="EMBL" id="SHKY01000002">
    <property type="protein sequence ID" value="RZU46537.1"/>
    <property type="molecule type" value="Genomic_DNA"/>
</dbReference>
<gene>
    <name evidence="2" type="ORF">EV385_6611</name>
</gene>
<accession>A0A4Q7Z7S0</accession>
<keyword evidence="3" id="KW-1185">Reference proteome</keyword>
<organism evidence="2 3">
    <name type="scientific">Krasilnikovia cinnamomea</name>
    <dbReference type="NCBI Taxonomy" id="349313"/>
    <lineage>
        <taxon>Bacteria</taxon>
        <taxon>Bacillati</taxon>
        <taxon>Actinomycetota</taxon>
        <taxon>Actinomycetes</taxon>
        <taxon>Micromonosporales</taxon>
        <taxon>Micromonosporaceae</taxon>
        <taxon>Krasilnikovia</taxon>
    </lineage>
</organism>
<dbReference type="CDD" id="cd01949">
    <property type="entry name" value="GGDEF"/>
    <property type="match status" value="1"/>
</dbReference>
<name>A0A4Q7Z7S0_9ACTN</name>
<protein>
    <submittedName>
        <fullName evidence="2">Diguanylate cyclase (GGDEF)-like protein</fullName>
    </submittedName>
</protein>
<feature type="domain" description="GGDEF" evidence="1">
    <location>
        <begin position="71"/>
        <end position="208"/>
    </location>
</feature>
<dbReference type="SUPFAM" id="SSF55073">
    <property type="entry name" value="Nucleotide cyclase"/>
    <property type="match status" value="1"/>
</dbReference>
<reference evidence="2 3" key="1">
    <citation type="submission" date="2019-02" db="EMBL/GenBank/DDBJ databases">
        <title>Sequencing the genomes of 1000 actinobacteria strains.</title>
        <authorList>
            <person name="Klenk H.-P."/>
        </authorList>
    </citation>
    <scope>NUCLEOTIDE SEQUENCE [LARGE SCALE GENOMIC DNA]</scope>
    <source>
        <strain evidence="2 3">DSM 45162</strain>
    </source>
</reference>
<dbReference type="InterPro" id="IPR043128">
    <property type="entry name" value="Rev_trsase/Diguanyl_cyclase"/>
</dbReference>
<evidence type="ECO:0000313" key="2">
    <source>
        <dbReference type="EMBL" id="RZU46537.1"/>
    </source>
</evidence>
<dbReference type="InterPro" id="IPR000160">
    <property type="entry name" value="GGDEF_dom"/>
</dbReference>
<dbReference type="SMART" id="SM00267">
    <property type="entry name" value="GGDEF"/>
    <property type="match status" value="1"/>
</dbReference>
<sequence length="239" mass="25639">MIVAEILTAAAGAVAAAAPAALLLRRMHADLDAARTACAVARHDAAHDRLTGLVNRAGLETALNERADNGRPWSLIMVDLDDFKQVNDTFGHAAGDEVLVEAARRLSMAFAETGDVVGRFGGDEFLVVADSPEHQASSLVPWMRALHALKALRQPMELESGHRVTVTASVGLVQVLPDASLRRALRSADMAVYRGKVRGGNQLVEYGLPGELAALEPERPVARLREMTGAGRDLWAVRR</sequence>
<dbReference type="Pfam" id="PF00990">
    <property type="entry name" value="GGDEF"/>
    <property type="match status" value="1"/>
</dbReference>
<dbReference type="AlphaFoldDB" id="A0A4Q7Z7S0"/>
<dbReference type="NCBIfam" id="TIGR00254">
    <property type="entry name" value="GGDEF"/>
    <property type="match status" value="1"/>
</dbReference>
<dbReference type="InterPro" id="IPR050469">
    <property type="entry name" value="Diguanylate_Cyclase"/>
</dbReference>
<evidence type="ECO:0000313" key="3">
    <source>
        <dbReference type="Proteomes" id="UP000292564"/>
    </source>
</evidence>
<proteinExistence type="predicted"/>
<dbReference type="InterPro" id="IPR029787">
    <property type="entry name" value="Nucleotide_cyclase"/>
</dbReference>